<sequence>MEIALDKQLNRKVISKIKFLILVFFSFHVNAQLKTTESEVGLGWSNNSVNTVIFRNSALTSFKGNQYTAYYDPEGRMVLAKRKLNSNKWDKVITPYSGNVKDAHNDISIAIDSDGYLHVSWDHHDTRLRYARSKKPFTLELGEEKAMTGVDESKVTYPEFHNLPNGNLLFCYRSGASGRGNLVMKSYDVKTKLWTSLQNNLIDGENQRSAYWQMCIGEKEIYISWVWRESWDVSTNHDICYAFSADGGKTWRKSTGEKYNLPITKNTAEHAWEVPQNSSLINQTAMTVDENGNPYITTYWDNNGIPQYKVVYLADGKWNLINTDFHKKPFSLGGGGTKRIPISRPEILVDKSMLYLLLRDEERDNKITLAYTSLENKKWQLTDLSRFTVGQWEPNLDKELWKEKKQLHIFSQNVSQADGERLVKVNPEPVQVLEVKNLPVLKN</sequence>
<dbReference type="AlphaFoldDB" id="A0A2S1YR62"/>
<protein>
    <submittedName>
        <fullName evidence="2">Neuraminidase</fullName>
    </submittedName>
</protein>
<reference evidence="2 3" key="1">
    <citation type="submission" date="2018-05" db="EMBL/GenBank/DDBJ databases">
        <title>Genome sequencing of Flavobacterium sp. HYN0056.</title>
        <authorList>
            <person name="Yi H."/>
            <person name="Baek C."/>
        </authorList>
    </citation>
    <scope>NUCLEOTIDE SEQUENCE [LARGE SCALE GENOMIC DNA]</scope>
    <source>
        <strain evidence="2 3">HYN0056</strain>
    </source>
</reference>
<dbReference type="OrthoDB" id="223410at2"/>
<feature type="signal peptide" evidence="1">
    <location>
        <begin position="1"/>
        <end position="31"/>
    </location>
</feature>
<evidence type="ECO:0000313" key="2">
    <source>
        <dbReference type="EMBL" id="AWK06268.1"/>
    </source>
</evidence>
<evidence type="ECO:0000256" key="1">
    <source>
        <dbReference type="SAM" id="SignalP"/>
    </source>
</evidence>
<keyword evidence="3" id="KW-1185">Reference proteome</keyword>
<dbReference type="RefSeq" id="WP_109193685.1">
    <property type="nucleotide sequence ID" value="NZ_CP029255.1"/>
</dbReference>
<dbReference type="Pfam" id="PF15892">
    <property type="entry name" value="BNR_4"/>
    <property type="match status" value="1"/>
</dbReference>
<evidence type="ECO:0000313" key="3">
    <source>
        <dbReference type="Proteomes" id="UP000245250"/>
    </source>
</evidence>
<feature type="chain" id="PRO_5015728254" evidence="1">
    <location>
        <begin position="32"/>
        <end position="443"/>
    </location>
</feature>
<name>A0A2S1YR62_9FLAO</name>
<dbReference type="EMBL" id="CP029255">
    <property type="protein sequence ID" value="AWK06268.1"/>
    <property type="molecule type" value="Genomic_DNA"/>
</dbReference>
<accession>A0A2S1YR62</accession>
<dbReference type="SUPFAM" id="SSF50939">
    <property type="entry name" value="Sialidases"/>
    <property type="match status" value="1"/>
</dbReference>
<dbReference type="InterPro" id="IPR036278">
    <property type="entry name" value="Sialidase_sf"/>
</dbReference>
<keyword evidence="1" id="KW-0732">Signal</keyword>
<gene>
    <name evidence="2" type="ORF">HYN56_19350</name>
</gene>
<proteinExistence type="predicted"/>
<organism evidence="2 3">
    <name type="scientific">Flavobacterium crocinum</name>
    <dbReference type="NCBI Taxonomy" id="2183896"/>
    <lineage>
        <taxon>Bacteria</taxon>
        <taxon>Pseudomonadati</taxon>
        <taxon>Bacteroidota</taxon>
        <taxon>Flavobacteriia</taxon>
        <taxon>Flavobacteriales</taxon>
        <taxon>Flavobacteriaceae</taxon>
        <taxon>Flavobacterium</taxon>
    </lineage>
</organism>
<dbReference type="KEGG" id="fcr:HYN56_19350"/>
<dbReference type="Proteomes" id="UP000245250">
    <property type="component" value="Chromosome"/>
</dbReference>